<organism evidence="1 2">
    <name type="scientific">Dreissena polymorpha</name>
    <name type="common">Zebra mussel</name>
    <name type="synonym">Mytilus polymorpha</name>
    <dbReference type="NCBI Taxonomy" id="45954"/>
    <lineage>
        <taxon>Eukaryota</taxon>
        <taxon>Metazoa</taxon>
        <taxon>Spiralia</taxon>
        <taxon>Lophotrochozoa</taxon>
        <taxon>Mollusca</taxon>
        <taxon>Bivalvia</taxon>
        <taxon>Autobranchia</taxon>
        <taxon>Heteroconchia</taxon>
        <taxon>Euheterodonta</taxon>
        <taxon>Imparidentia</taxon>
        <taxon>Neoheterodontei</taxon>
        <taxon>Myida</taxon>
        <taxon>Dreissenoidea</taxon>
        <taxon>Dreissenidae</taxon>
        <taxon>Dreissena</taxon>
    </lineage>
</organism>
<gene>
    <name evidence="1" type="ORF">DPMN_047645</name>
</gene>
<dbReference type="EMBL" id="JAIWYP010000011">
    <property type="protein sequence ID" value="KAH3740928.1"/>
    <property type="molecule type" value="Genomic_DNA"/>
</dbReference>
<comment type="caution">
    <text evidence="1">The sequence shown here is derived from an EMBL/GenBank/DDBJ whole genome shotgun (WGS) entry which is preliminary data.</text>
</comment>
<proteinExistence type="predicted"/>
<evidence type="ECO:0000313" key="2">
    <source>
        <dbReference type="Proteomes" id="UP000828390"/>
    </source>
</evidence>
<evidence type="ECO:0000313" key="1">
    <source>
        <dbReference type="EMBL" id="KAH3740928.1"/>
    </source>
</evidence>
<keyword evidence="2" id="KW-1185">Reference proteome</keyword>
<reference evidence="1" key="1">
    <citation type="journal article" date="2019" name="bioRxiv">
        <title>The Genome of the Zebra Mussel, Dreissena polymorpha: A Resource for Invasive Species Research.</title>
        <authorList>
            <person name="McCartney M.A."/>
            <person name="Auch B."/>
            <person name="Kono T."/>
            <person name="Mallez S."/>
            <person name="Zhang Y."/>
            <person name="Obille A."/>
            <person name="Becker A."/>
            <person name="Abrahante J.E."/>
            <person name="Garbe J."/>
            <person name="Badalamenti J.P."/>
            <person name="Herman A."/>
            <person name="Mangelson H."/>
            <person name="Liachko I."/>
            <person name="Sullivan S."/>
            <person name="Sone E.D."/>
            <person name="Koren S."/>
            <person name="Silverstein K.A.T."/>
            <person name="Beckman K.B."/>
            <person name="Gohl D.M."/>
        </authorList>
    </citation>
    <scope>NUCLEOTIDE SEQUENCE</scope>
    <source>
        <strain evidence="1">Duluth1</strain>
        <tissue evidence="1">Whole animal</tissue>
    </source>
</reference>
<accession>A0A9D4DBT8</accession>
<name>A0A9D4DBT8_DREPO</name>
<reference evidence="1" key="2">
    <citation type="submission" date="2020-11" db="EMBL/GenBank/DDBJ databases">
        <authorList>
            <person name="McCartney M.A."/>
            <person name="Auch B."/>
            <person name="Kono T."/>
            <person name="Mallez S."/>
            <person name="Becker A."/>
            <person name="Gohl D.M."/>
            <person name="Silverstein K.A.T."/>
            <person name="Koren S."/>
            <person name="Bechman K.B."/>
            <person name="Herman A."/>
            <person name="Abrahante J.E."/>
            <person name="Garbe J."/>
        </authorList>
    </citation>
    <scope>NUCLEOTIDE SEQUENCE</scope>
    <source>
        <strain evidence="1">Duluth1</strain>
        <tissue evidence="1">Whole animal</tissue>
    </source>
</reference>
<protein>
    <submittedName>
        <fullName evidence="1">Uncharacterized protein</fullName>
    </submittedName>
</protein>
<sequence>MVPHTIRVKLLRSLVDLQPIGSAAYIASSLGAESMQMRQQKSQLCPTLRNEREVFTTY</sequence>
<dbReference type="Proteomes" id="UP000828390">
    <property type="component" value="Unassembled WGS sequence"/>
</dbReference>
<dbReference type="AlphaFoldDB" id="A0A9D4DBT8"/>